<feature type="domain" description="EF-hand" evidence="17">
    <location>
        <begin position="304"/>
        <end position="339"/>
    </location>
</feature>
<dbReference type="PROSITE" id="PS00018">
    <property type="entry name" value="EF_HAND_1"/>
    <property type="match status" value="1"/>
</dbReference>
<evidence type="ECO:0000256" key="2">
    <source>
        <dbReference type="ARBA" id="ARBA00004200"/>
    </source>
</evidence>
<feature type="transmembrane region" description="Helical" evidence="16">
    <location>
        <begin position="612"/>
        <end position="634"/>
    </location>
</feature>
<dbReference type="GO" id="GO:0003924">
    <property type="term" value="F:GTPase activity"/>
    <property type="evidence" value="ECO:0007669"/>
    <property type="project" value="InterPro"/>
</dbReference>
<dbReference type="SMART" id="SM00054">
    <property type="entry name" value="EFh"/>
    <property type="match status" value="2"/>
</dbReference>
<dbReference type="EMBL" id="CAACVR010000045">
    <property type="protein sequence ID" value="VEU23514.1"/>
    <property type="molecule type" value="Genomic_DNA"/>
</dbReference>
<keyword evidence="11 16" id="KW-1133">Transmembrane helix</keyword>
<sequence length="642" mass="72897">MDSIRVVVCGDEGVGKSSLIASLVKEKFVPNIQHVIPELVVPRDFSNSSHSPNFTILIDTTPSDMFSLQYEVRKADVIWLVYSDHYTYERISLYWIPTFRSMGVNLPIVLCNNQIDLDKTVEPETVLTEEFIPLLREFKEIEACIRCSAKENYNVNQAFYTCQRAVTHPITPLYDYKESNLKPLAIRALKRIFYLCDRDQDGFLSDEELVQLQEKCFHKTMDINELFLIKSTLETSIPGSASDKGVNEEGFLALNKLYAETGRHETIWGILRTFHYMDSLSIEDKVLYPKMDVWPNSSVELSPKGYQFLVDLFLLFDKDNDGGLNEEELSRLFYPSPGIPQSWKESNFPRSVVCNEQGDVTLQGWLAQWAMTTFLDCKTVLEYLGYFGYGDRLDGNNRTEEPTTSALRVTRQRKTRRNKNKTYRSTVADRTVFNCLILGPPGCGKTSLLESFLGRQYSPAYSPTIQPKIAVNNVELKGGKQCYLIVQELGELEGAVIENSSKLDSCDVLCLAYDSSDPESFQYLIDLRAKYPDLDKLPCVYVALKADLDRQQQRADQMPEPYTRSLNLPPPLHISSSWASSLSELLSQLVEAAANPKIATPCLDPESESEVLMSPFAIGCGAMGFMMIMSVWYLKGYFLARR</sequence>
<dbReference type="InterPro" id="IPR011992">
    <property type="entry name" value="EF-hand-dom_pair"/>
</dbReference>
<dbReference type="SMART" id="SM00173">
    <property type="entry name" value="RAS"/>
    <property type="match status" value="1"/>
</dbReference>
<dbReference type="InterPro" id="IPR013567">
    <property type="entry name" value="EF_hand_assoc_2"/>
</dbReference>
<evidence type="ECO:0000256" key="6">
    <source>
        <dbReference type="ARBA" id="ARBA00022737"/>
    </source>
</evidence>
<feature type="domain" description="EF-hand" evidence="17">
    <location>
        <begin position="184"/>
        <end position="219"/>
    </location>
</feature>
<comment type="similarity">
    <text evidence="3 15">Belongs to the mitochondrial Rho GTPase family.</text>
</comment>
<dbReference type="Pfam" id="PF08355">
    <property type="entry name" value="EF_assoc_1"/>
    <property type="match status" value="1"/>
</dbReference>
<dbReference type="FunCoup" id="A0A448YRH8">
    <property type="interactions" value="817"/>
</dbReference>
<evidence type="ECO:0000256" key="13">
    <source>
        <dbReference type="ARBA" id="ARBA00023134"/>
    </source>
</evidence>
<evidence type="ECO:0000313" key="20">
    <source>
        <dbReference type="Proteomes" id="UP000290900"/>
    </source>
</evidence>
<keyword evidence="12 15" id="KW-0496">Mitochondrion</keyword>
<dbReference type="SMART" id="SM00175">
    <property type="entry name" value="RAB"/>
    <property type="match status" value="1"/>
</dbReference>
<dbReference type="GO" id="GO:0005509">
    <property type="term" value="F:calcium ion binding"/>
    <property type="evidence" value="ECO:0007669"/>
    <property type="project" value="InterPro"/>
</dbReference>
<dbReference type="SUPFAM" id="SSF47473">
    <property type="entry name" value="EF-hand"/>
    <property type="match status" value="1"/>
</dbReference>
<accession>A0A448YRH8</accession>
<evidence type="ECO:0000313" key="19">
    <source>
        <dbReference type="EMBL" id="VEU23514.1"/>
    </source>
</evidence>
<dbReference type="Pfam" id="PF13202">
    <property type="entry name" value="EF-hand_5"/>
    <property type="match status" value="2"/>
</dbReference>
<dbReference type="GO" id="GO:0007005">
    <property type="term" value="P:mitochondrion organization"/>
    <property type="evidence" value="ECO:0007669"/>
    <property type="project" value="InterPro"/>
</dbReference>
<dbReference type="SUPFAM" id="SSF52540">
    <property type="entry name" value="P-loop containing nucleoside triphosphate hydrolases"/>
    <property type="match status" value="2"/>
</dbReference>
<dbReference type="SMART" id="SM00174">
    <property type="entry name" value="RHO"/>
    <property type="match status" value="1"/>
</dbReference>
<dbReference type="EC" id="3.6.5.-" evidence="15"/>
<dbReference type="Pfam" id="PF08356">
    <property type="entry name" value="EF_assoc_2"/>
    <property type="match status" value="1"/>
</dbReference>
<organism evidence="19 20">
    <name type="scientific">Brettanomyces naardenensis</name>
    <name type="common">Yeast</name>
    <dbReference type="NCBI Taxonomy" id="13370"/>
    <lineage>
        <taxon>Eukaryota</taxon>
        <taxon>Fungi</taxon>
        <taxon>Dikarya</taxon>
        <taxon>Ascomycota</taxon>
        <taxon>Saccharomycotina</taxon>
        <taxon>Pichiomycetes</taxon>
        <taxon>Pichiales</taxon>
        <taxon>Pichiaceae</taxon>
        <taxon>Brettanomyces</taxon>
    </lineage>
</organism>
<evidence type="ECO:0000259" key="18">
    <source>
        <dbReference type="PROSITE" id="PS51423"/>
    </source>
</evidence>
<dbReference type="Pfam" id="PF00071">
    <property type="entry name" value="Ras"/>
    <property type="match status" value="2"/>
</dbReference>
<dbReference type="Gene3D" id="1.10.238.10">
    <property type="entry name" value="EF-hand"/>
    <property type="match status" value="2"/>
</dbReference>
<dbReference type="Gene3D" id="3.40.50.300">
    <property type="entry name" value="P-loop containing nucleotide triphosphate hydrolases"/>
    <property type="match status" value="2"/>
</dbReference>
<keyword evidence="4 16" id="KW-0812">Transmembrane</keyword>
<keyword evidence="14 15" id="KW-0472">Membrane</keyword>
<evidence type="ECO:0000256" key="9">
    <source>
        <dbReference type="ARBA" id="ARBA00022801"/>
    </source>
</evidence>
<dbReference type="PROSITE" id="PS51423">
    <property type="entry name" value="MIRO"/>
    <property type="match status" value="2"/>
</dbReference>
<dbReference type="InterPro" id="IPR001806">
    <property type="entry name" value="Small_GTPase"/>
</dbReference>
<evidence type="ECO:0000256" key="8">
    <source>
        <dbReference type="ARBA" id="ARBA00022787"/>
    </source>
</evidence>
<dbReference type="InterPro" id="IPR021181">
    <property type="entry name" value="Miro"/>
</dbReference>
<evidence type="ECO:0000259" key="17">
    <source>
        <dbReference type="PROSITE" id="PS50222"/>
    </source>
</evidence>
<dbReference type="PROSITE" id="PS51419">
    <property type="entry name" value="RAB"/>
    <property type="match status" value="1"/>
</dbReference>
<dbReference type="GO" id="GO:0005741">
    <property type="term" value="C:mitochondrial outer membrane"/>
    <property type="evidence" value="ECO:0007669"/>
    <property type="project" value="UniProtKB-SubCell"/>
</dbReference>
<proteinExistence type="inferred from homology"/>
<protein>
    <recommendedName>
        <fullName evidence="15">Mitochondrial Rho GTPase</fullName>
        <ecNumber evidence="15">3.6.5.-</ecNumber>
    </recommendedName>
</protein>
<comment type="function">
    <text evidence="1 15">Mitochondrial GTPase involved in mitochondrial trafficking. Probably involved in control of anterograde transport of mitochondria and their subcellular distribution.</text>
</comment>
<evidence type="ECO:0000256" key="12">
    <source>
        <dbReference type="ARBA" id="ARBA00023128"/>
    </source>
</evidence>
<dbReference type="PANTHER" id="PTHR46819:SF1">
    <property type="entry name" value="EF-HAND CALCIUM-BINDING DOMAIN-CONTAINING PROTEIN 7"/>
    <property type="match status" value="1"/>
</dbReference>
<dbReference type="PRINTS" id="PR00449">
    <property type="entry name" value="RASTRNSFRMNG"/>
</dbReference>
<dbReference type="Proteomes" id="UP000290900">
    <property type="component" value="Unassembled WGS sequence"/>
</dbReference>
<keyword evidence="5" id="KW-0479">Metal-binding</keyword>
<evidence type="ECO:0000256" key="15">
    <source>
        <dbReference type="PIRNR" id="PIRNR037488"/>
    </source>
</evidence>
<dbReference type="STRING" id="13370.A0A448YRH8"/>
<reference evidence="19 20" key="1">
    <citation type="submission" date="2018-12" db="EMBL/GenBank/DDBJ databases">
        <authorList>
            <person name="Tiukova I."/>
            <person name="Dainat J."/>
        </authorList>
    </citation>
    <scope>NUCLEOTIDE SEQUENCE [LARGE SCALE GENOMIC DNA]</scope>
</reference>
<dbReference type="InterPro" id="IPR018247">
    <property type="entry name" value="EF_Hand_1_Ca_BS"/>
</dbReference>
<name>A0A448YRH8_BRENA</name>
<dbReference type="PROSITE" id="PS50222">
    <property type="entry name" value="EF_HAND_2"/>
    <property type="match status" value="2"/>
</dbReference>
<keyword evidence="13 15" id="KW-0342">GTP-binding</keyword>
<dbReference type="InterPro" id="IPR020860">
    <property type="entry name" value="MIRO_dom"/>
</dbReference>
<dbReference type="InterPro" id="IPR013566">
    <property type="entry name" value="EF_hand_assoc_1"/>
</dbReference>
<keyword evidence="8 15" id="KW-1000">Mitochondrion outer membrane</keyword>
<keyword evidence="20" id="KW-1185">Reference proteome</keyword>
<keyword evidence="10 15" id="KW-0106">Calcium</keyword>
<keyword evidence="9 15" id="KW-0378">Hydrolase</keyword>
<evidence type="ECO:0000256" key="11">
    <source>
        <dbReference type="ARBA" id="ARBA00022989"/>
    </source>
</evidence>
<evidence type="ECO:0000256" key="10">
    <source>
        <dbReference type="ARBA" id="ARBA00022837"/>
    </source>
</evidence>
<keyword evidence="7 15" id="KW-0547">Nucleotide-binding</keyword>
<dbReference type="FunFam" id="3.40.50.300:FF:000553">
    <property type="entry name" value="Mitochondrial Rho GTPase"/>
    <property type="match status" value="1"/>
</dbReference>
<feature type="domain" description="Miro" evidence="18">
    <location>
        <begin position="430"/>
        <end position="595"/>
    </location>
</feature>
<dbReference type="AlphaFoldDB" id="A0A448YRH8"/>
<dbReference type="PANTHER" id="PTHR46819">
    <property type="entry name" value="EF-HAND CALCIUM-BINDING DOMAIN-CONTAINING PROTEIN 7"/>
    <property type="match status" value="1"/>
</dbReference>
<gene>
    <name evidence="19" type="ORF">BRENAR_LOCUS4244</name>
</gene>
<evidence type="ECO:0000256" key="7">
    <source>
        <dbReference type="ARBA" id="ARBA00022741"/>
    </source>
</evidence>
<dbReference type="InterPro" id="IPR002048">
    <property type="entry name" value="EF_hand_dom"/>
</dbReference>
<dbReference type="CDD" id="cd01892">
    <property type="entry name" value="Miro2"/>
    <property type="match status" value="1"/>
</dbReference>
<evidence type="ECO:0000256" key="3">
    <source>
        <dbReference type="ARBA" id="ARBA00007981"/>
    </source>
</evidence>
<dbReference type="PIRSF" id="PIRSF037488">
    <property type="entry name" value="Mt_Rho_GTPase"/>
    <property type="match status" value="1"/>
</dbReference>
<comment type="subcellular location">
    <subcellularLocation>
        <location evidence="2 15">Mitochondrion outer membrane</location>
        <topology evidence="2 15">Single-pass type IV membrane protein</topology>
    </subcellularLocation>
</comment>
<dbReference type="InParanoid" id="A0A448YRH8"/>
<evidence type="ECO:0000256" key="5">
    <source>
        <dbReference type="ARBA" id="ARBA00022723"/>
    </source>
</evidence>
<dbReference type="FunFam" id="1.10.238.10:FF:000011">
    <property type="entry name" value="Mitochondrial Rho GTPase"/>
    <property type="match status" value="1"/>
</dbReference>
<evidence type="ECO:0000256" key="4">
    <source>
        <dbReference type="ARBA" id="ARBA00022692"/>
    </source>
</evidence>
<dbReference type="InterPro" id="IPR052266">
    <property type="entry name" value="Miro-EF-hand_domain"/>
</dbReference>
<evidence type="ECO:0000256" key="14">
    <source>
        <dbReference type="ARBA" id="ARBA00023136"/>
    </source>
</evidence>
<keyword evidence="6" id="KW-0677">Repeat</keyword>
<dbReference type="OrthoDB" id="10020961at2759"/>
<evidence type="ECO:0000256" key="16">
    <source>
        <dbReference type="SAM" id="Phobius"/>
    </source>
</evidence>
<dbReference type="InterPro" id="IPR027417">
    <property type="entry name" value="P-loop_NTPase"/>
</dbReference>
<evidence type="ECO:0000256" key="1">
    <source>
        <dbReference type="ARBA" id="ARBA00003481"/>
    </source>
</evidence>
<dbReference type="GO" id="GO:0005525">
    <property type="term" value="F:GTP binding"/>
    <property type="evidence" value="ECO:0007669"/>
    <property type="project" value="UniProtKB-KW"/>
</dbReference>
<feature type="domain" description="Miro" evidence="18">
    <location>
        <begin position="1"/>
        <end position="168"/>
    </location>
</feature>